<reference evidence="2 3" key="1">
    <citation type="submission" date="2016-11" db="EMBL/GenBank/DDBJ databases">
        <authorList>
            <person name="Jaros S."/>
            <person name="Januszkiewicz K."/>
            <person name="Wedrychowicz H."/>
        </authorList>
    </citation>
    <scope>NUCLEOTIDE SEQUENCE [LARGE SCALE GENOMIC DNA]</scope>
    <source>
        <strain evidence="2 3">CGMCC 1.6102</strain>
    </source>
</reference>
<protein>
    <recommendedName>
        <fullName evidence="4">Outer membrane protein beta-barrel domain-containing protein</fullName>
    </recommendedName>
</protein>
<feature type="signal peptide" evidence="1">
    <location>
        <begin position="1"/>
        <end position="22"/>
    </location>
</feature>
<evidence type="ECO:0008006" key="4">
    <source>
        <dbReference type="Google" id="ProtNLM"/>
    </source>
</evidence>
<keyword evidence="1" id="KW-0732">Signal</keyword>
<keyword evidence="3" id="KW-1185">Reference proteome</keyword>
<proteinExistence type="predicted"/>
<dbReference type="RefSeq" id="WP_073093686.1">
    <property type="nucleotide sequence ID" value="NZ_FRCY01000003.1"/>
</dbReference>
<dbReference type="EMBL" id="FRCY01000003">
    <property type="protein sequence ID" value="SHM76403.1"/>
    <property type="molecule type" value="Genomic_DNA"/>
</dbReference>
<dbReference type="OrthoDB" id="9856820at2"/>
<evidence type="ECO:0000256" key="1">
    <source>
        <dbReference type="SAM" id="SignalP"/>
    </source>
</evidence>
<feature type="chain" id="PRO_5013337194" description="Outer membrane protein beta-barrel domain-containing protein" evidence="1">
    <location>
        <begin position="23"/>
        <end position="222"/>
    </location>
</feature>
<organism evidence="2 3">
    <name type="scientific">Cyclobacterium lianum</name>
    <dbReference type="NCBI Taxonomy" id="388280"/>
    <lineage>
        <taxon>Bacteria</taxon>
        <taxon>Pseudomonadati</taxon>
        <taxon>Bacteroidota</taxon>
        <taxon>Cytophagia</taxon>
        <taxon>Cytophagales</taxon>
        <taxon>Cyclobacteriaceae</taxon>
        <taxon>Cyclobacterium</taxon>
    </lineage>
</organism>
<sequence>MKTFNVISLSCFLLLLSSPAFSQINLEGFSIGAHGSYIMVGGDTKINNAGGGVKLSYAVEEGMVAYLGYNHYLPSYHDTYIYGYRSNTEISPMHIEIDAVEQISLQQWVLGAKYYLLGDYEARGSLYGLAEMGYMRAPTQTRFSSYDQENYRPRQDDGFKTVYTTYNVNIGMGGEVDLLVGFLFAEAKLNLPANRAGNRTMVSEIPAALSFNAGMRFPLYFF</sequence>
<accession>A0A1M7LEB6</accession>
<dbReference type="AlphaFoldDB" id="A0A1M7LEB6"/>
<gene>
    <name evidence="2" type="ORF">SAMN04488057_103247</name>
</gene>
<name>A0A1M7LEB6_9BACT</name>
<evidence type="ECO:0000313" key="2">
    <source>
        <dbReference type="EMBL" id="SHM76403.1"/>
    </source>
</evidence>
<dbReference type="Proteomes" id="UP000184513">
    <property type="component" value="Unassembled WGS sequence"/>
</dbReference>
<evidence type="ECO:0000313" key="3">
    <source>
        <dbReference type="Proteomes" id="UP000184513"/>
    </source>
</evidence>